<evidence type="ECO:0000313" key="3">
    <source>
        <dbReference type="Proteomes" id="UP001165679"/>
    </source>
</evidence>
<dbReference type="EMBL" id="JAPDNT010000017">
    <property type="protein sequence ID" value="MCW3476298.1"/>
    <property type="molecule type" value="Genomic_DNA"/>
</dbReference>
<dbReference type="PANTHER" id="PTHR41795">
    <property type="entry name" value="EXOPOLYSACCHARIDE SYNTHESIS PROTEIN"/>
    <property type="match status" value="1"/>
</dbReference>
<sequence>MAGIAYGAFHRRDPSSVSPYDPGNYVHASEYYAGNSAAAVQVRTSRATTTRGGGEGLATFLALRLYPPMTDARLPPTHPTALASPRVPTSTILQDLLLHAPEETVTLGWLMGNLGDRSFGIILLLLGLLASLPGVSAIVGVIIAFPACQMILARRSPVLPRFVAARTFPKQRLASMLIRVDPPLRYLERFIRPRWQTPLQMTKRVVGGAILLVGALLFVPLPLSNVPPALVVVLLSFAYLEEDGVLLCIALSFALALLLIAAGTVWQAISATGWVGGLL</sequence>
<dbReference type="Pfam" id="PF06055">
    <property type="entry name" value="ExoD"/>
    <property type="match status" value="1"/>
</dbReference>
<feature type="transmembrane region" description="Helical" evidence="1">
    <location>
        <begin position="244"/>
        <end position="266"/>
    </location>
</feature>
<keyword evidence="1" id="KW-0812">Transmembrane</keyword>
<reference evidence="2" key="2">
    <citation type="submission" date="2022-10" db="EMBL/GenBank/DDBJ databases">
        <authorList>
            <person name="Trinh H.N."/>
        </authorList>
    </citation>
    <scope>NUCLEOTIDE SEQUENCE</scope>
    <source>
        <strain evidence="2">RN2-1</strain>
    </source>
</reference>
<feature type="transmembrane region" description="Helical" evidence="1">
    <location>
        <begin position="205"/>
        <end position="224"/>
    </location>
</feature>
<dbReference type="PANTHER" id="PTHR41795:SF1">
    <property type="entry name" value="EXOPOLYSACCHARIDE SYNTHESIS PROTEIN"/>
    <property type="match status" value="1"/>
</dbReference>
<feature type="transmembrane region" description="Helical" evidence="1">
    <location>
        <begin position="119"/>
        <end position="145"/>
    </location>
</feature>
<dbReference type="AlphaFoldDB" id="A0AA42CEP5"/>
<evidence type="ECO:0000256" key="1">
    <source>
        <dbReference type="SAM" id="Phobius"/>
    </source>
</evidence>
<gene>
    <name evidence="2" type="ORF">OL599_17130</name>
</gene>
<name>A0AA42CEP5_9PROT</name>
<accession>A0AA42CEP5</accession>
<dbReference type="Proteomes" id="UP001165679">
    <property type="component" value="Unassembled WGS sequence"/>
</dbReference>
<dbReference type="InterPro" id="IPR010331">
    <property type="entry name" value="ExoD"/>
</dbReference>
<proteinExistence type="predicted"/>
<reference evidence="2" key="1">
    <citation type="submission" date="2022-09" db="EMBL/GenBank/DDBJ databases">
        <title>Rhodovastum sp. nov. RN2-1 isolated from soil in Seongnam, South Korea.</title>
        <authorList>
            <person name="Le N.T."/>
        </authorList>
    </citation>
    <scope>NUCLEOTIDE SEQUENCE</scope>
    <source>
        <strain evidence="2">RN2-1</strain>
    </source>
</reference>
<keyword evidence="1" id="KW-1133">Transmembrane helix</keyword>
<comment type="caution">
    <text evidence="2">The sequence shown here is derived from an EMBL/GenBank/DDBJ whole genome shotgun (WGS) entry which is preliminary data.</text>
</comment>
<keyword evidence="1" id="KW-0472">Membrane</keyword>
<organism evidence="2 3">
    <name type="scientific">Limobrevibacterium gyesilva</name>
    <dbReference type="NCBI Taxonomy" id="2991712"/>
    <lineage>
        <taxon>Bacteria</taxon>
        <taxon>Pseudomonadati</taxon>
        <taxon>Pseudomonadota</taxon>
        <taxon>Alphaproteobacteria</taxon>
        <taxon>Acetobacterales</taxon>
        <taxon>Acetobacteraceae</taxon>
        <taxon>Limobrevibacterium</taxon>
    </lineage>
</organism>
<protein>
    <submittedName>
        <fullName evidence="2">Exopolysaccharide biosynthesis protein</fullName>
    </submittedName>
</protein>
<keyword evidence="3" id="KW-1185">Reference proteome</keyword>
<evidence type="ECO:0000313" key="2">
    <source>
        <dbReference type="EMBL" id="MCW3476298.1"/>
    </source>
</evidence>